<dbReference type="InterPro" id="IPR010730">
    <property type="entry name" value="HET"/>
</dbReference>
<protein>
    <recommendedName>
        <fullName evidence="1">Heterokaryon incompatibility domain-containing protein</fullName>
    </recommendedName>
</protein>
<gene>
    <name evidence="2" type="ORF">MAPG_00239</name>
</gene>
<evidence type="ECO:0000259" key="1">
    <source>
        <dbReference type="Pfam" id="PF06985"/>
    </source>
</evidence>
<reference evidence="3" key="5">
    <citation type="submission" date="2015-06" db="UniProtKB">
        <authorList>
            <consortium name="EnsemblFungi"/>
        </authorList>
    </citation>
    <scope>IDENTIFICATION</scope>
    <source>
        <strain evidence="3">ATCC 64411</strain>
    </source>
</reference>
<dbReference type="eggNOG" id="ENOG502RN2H">
    <property type="taxonomic scope" value="Eukaryota"/>
</dbReference>
<proteinExistence type="predicted"/>
<keyword evidence="4" id="KW-1185">Reference proteome</keyword>
<reference evidence="4" key="1">
    <citation type="submission" date="2010-05" db="EMBL/GenBank/DDBJ databases">
        <title>The genome sequence of Magnaporthe poae strain ATCC 64411.</title>
        <authorList>
            <person name="Ma L.-J."/>
            <person name="Dead R."/>
            <person name="Young S."/>
            <person name="Zeng Q."/>
            <person name="Koehrsen M."/>
            <person name="Alvarado L."/>
            <person name="Berlin A."/>
            <person name="Chapman S.B."/>
            <person name="Chen Z."/>
            <person name="Freedman E."/>
            <person name="Gellesch M."/>
            <person name="Goldberg J."/>
            <person name="Griggs A."/>
            <person name="Gujja S."/>
            <person name="Heilman E.R."/>
            <person name="Heiman D."/>
            <person name="Hepburn T."/>
            <person name="Howarth C."/>
            <person name="Jen D."/>
            <person name="Larson L."/>
            <person name="Mehta T."/>
            <person name="Neiman D."/>
            <person name="Pearson M."/>
            <person name="Roberts A."/>
            <person name="Saif S."/>
            <person name="Shea T."/>
            <person name="Shenoy N."/>
            <person name="Sisk P."/>
            <person name="Stolte C."/>
            <person name="Sykes S."/>
            <person name="Walk T."/>
            <person name="White J."/>
            <person name="Yandava C."/>
            <person name="Haas B."/>
            <person name="Nusbaum C."/>
            <person name="Birren B."/>
        </authorList>
    </citation>
    <scope>NUCLEOTIDE SEQUENCE [LARGE SCALE GENOMIC DNA]</scope>
    <source>
        <strain evidence="4">ATCC 64411 / 73-15</strain>
    </source>
</reference>
<evidence type="ECO:0000313" key="3">
    <source>
        <dbReference type="EnsemblFungi" id="MAPG_00239T0"/>
    </source>
</evidence>
<reference evidence="3" key="4">
    <citation type="journal article" date="2015" name="G3 (Bethesda)">
        <title>Genome sequences of three phytopathogenic species of the Magnaporthaceae family of fungi.</title>
        <authorList>
            <person name="Okagaki L.H."/>
            <person name="Nunes C.C."/>
            <person name="Sailsbery J."/>
            <person name="Clay B."/>
            <person name="Brown D."/>
            <person name="John T."/>
            <person name="Oh Y."/>
            <person name="Young N."/>
            <person name="Fitzgerald M."/>
            <person name="Haas B.J."/>
            <person name="Zeng Q."/>
            <person name="Young S."/>
            <person name="Adiconis X."/>
            <person name="Fan L."/>
            <person name="Levin J.Z."/>
            <person name="Mitchell T.K."/>
            <person name="Okubara P.A."/>
            <person name="Farman M.L."/>
            <person name="Kohn L.M."/>
            <person name="Birren B."/>
            <person name="Ma L.-J."/>
            <person name="Dean R.A."/>
        </authorList>
    </citation>
    <scope>NUCLEOTIDE SEQUENCE</scope>
    <source>
        <strain evidence="3">ATCC 64411 / 73-15</strain>
    </source>
</reference>
<name>A0A0C4DKG7_MAGP6</name>
<reference evidence="2" key="2">
    <citation type="submission" date="2010-05" db="EMBL/GenBank/DDBJ databases">
        <title>The Genome Sequence of Magnaporthe poae strain ATCC 64411.</title>
        <authorList>
            <consortium name="The Broad Institute Genome Sequencing Platform"/>
            <consortium name="Broad Institute Genome Sequencing Center for Infectious Disease"/>
            <person name="Ma L.-J."/>
            <person name="Dead R."/>
            <person name="Young S."/>
            <person name="Zeng Q."/>
            <person name="Koehrsen M."/>
            <person name="Alvarado L."/>
            <person name="Berlin A."/>
            <person name="Chapman S.B."/>
            <person name="Chen Z."/>
            <person name="Freedman E."/>
            <person name="Gellesch M."/>
            <person name="Goldberg J."/>
            <person name="Griggs A."/>
            <person name="Gujja S."/>
            <person name="Heilman E.R."/>
            <person name="Heiman D."/>
            <person name="Hepburn T."/>
            <person name="Howarth C."/>
            <person name="Jen D."/>
            <person name="Larson L."/>
            <person name="Mehta T."/>
            <person name="Neiman D."/>
            <person name="Pearson M."/>
            <person name="Roberts A."/>
            <person name="Saif S."/>
            <person name="Shea T."/>
            <person name="Shenoy N."/>
            <person name="Sisk P."/>
            <person name="Stolte C."/>
            <person name="Sykes S."/>
            <person name="Walk T."/>
            <person name="White J."/>
            <person name="Yandava C."/>
            <person name="Haas B."/>
            <person name="Nusbaum C."/>
            <person name="Birren B."/>
        </authorList>
    </citation>
    <scope>NUCLEOTIDE SEQUENCE</scope>
    <source>
        <strain evidence="2">ATCC 64411</strain>
    </source>
</reference>
<accession>A0A0C4DKG7</accession>
<dbReference type="EnsemblFungi" id="MAPG_00239T0">
    <property type="protein sequence ID" value="MAPG_00239T0"/>
    <property type="gene ID" value="MAPG_00239"/>
</dbReference>
<reference evidence="2" key="3">
    <citation type="submission" date="2011-03" db="EMBL/GenBank/DDBJ databases">
        <title>Annotation of Magnaporthe poae ATCC 64411.</title>
        <authorList>
            <person name="Ma L.-J."/>
            <person name="Dead R."/>
            <person name="Young S.K."/>
            <person name="Zeng Q."/>
            <person name="Gargeya S."/>
            <person name="Fitzgerald M."/>
            <person name="Haas B."/>
            <person name="Abouelleil A."/>
            <person name="Alvarado L."/>
            <person name="Arachchi H.M."/>
            <person name="Berlin A."/>
            <person name="Brown A."/>
            <person name="Chapman S.B."/>
            <person name="Chen Z."/>
            <person name="Dunbar C."/>
            <person name="Freedman E."/>
            <person name="Gearin G."/>
            <person name="Gellesch M."/>
            <person name="Goldberg J."/>
            <person name="Griggs A."/>
            <person name="Gujja S."/>
            <person name="Heiman D."/>
            <person name="Howarth C."/>
            <person name="Larson L."/>
            <person name="Lui A."/>
            <person name="MacDonald P.J.P."/>
            <person name="Mehta T."/>
            <person name="Montmayeur A."/>
            <person name="Murphy C."/>
            <person name="Neiman D."/>
            <person name="Pearson M."/>
            <person name="Priest M."/>
            <person name="Roberts A."/>
            <person name="Saif S."/>
            <person name="Shea T."/>
            <person name="Shenoy N."/>
            <person name="Sisk P."/>
            <person name="Stolte C."/>
            <person name="Sykes S."/>
            <person name="Yandava C."/>
            <person name="Wortman J."/>
            <person name="Nusbaum C."/>
            <person name="Birren B."/>
        </authorList>
    </citation>
    <scope>NUCLEOTIDE SEQUENCE</scope>
    <source>
        <strain evidence="2">ATCC 64411</strain>
    </source>
</reference>
<dbReference type="VEuPathDB" id="FungiDB:MAPG_00239"/>
<dbReference type="AlphaFoldDB" id="A0A0C4DKG7"/>
<feature type="domain" description="Heterokaryon incompatibility" evidence="1">
    <location>
        <begin position="234"/>
        <end position="398"/>
    </location>
</feature>
<dbReference type="STRING" id="644358.A0A0C4DKG7"/>
<evidence type="ECO:0000313" key="2">
    <source>
        <dbReference type="EMBL" id="KLU81144.1"/>
    </source>
</evidence>
<dbReference type="EMBL" id="ADBL01000054">
    <property type="status" value="NOT_ANNOTATED_CDS"/>
    <property type="molecule type" value="Genomic_DNA"/>
</dbReference>
<dbReference type="Pfam" id="PF06985">
    <property type="entry name" value="HET"/>
    <property type="match status" value="1"/>
</dbReference>
<evidence type="ECO:0000313" key="4">
    <source>
        <dbReference type="Proteomes" id="UP000011715"/>
    </source>
</evidence>
<dbReference type="Proteomes" id="UP000011715">
    <property type="component" value="Unassembled WGS sequence"/>
</dbReference>
<sequence>MEGNLCEECRHTFSAWKSAPGPGSRPFLAGTVVSSVVFKRKRTALHGVTCPICRTVSAYLDKILTNEHSLERMLSGGSRPGSWNNAVARGLLETAYRFQLMPSWLEFGSVSLTFNYIERASTNTRRDPVQPPLVELVGPGRPSDHRPNFSILAAHNTPATAVIPARLPLWDTASDSTFRSIHDWIQECNSSHQCLTTRASSTQSPRRVLDVSPLEILPNVRVLELPPSEQRPDYAALSYCWGDPAHHKQLRTLKENIEKHRREIDVSLLPRTIHDAIITCRRLQVRYLWVDALCIVQDDDGDRTAEIAEMGAIYAAAYLTIAASAAEGCTDGFLKPGRKLPCFSAPIPGPDGTVLEAQWSSADDAFIDAWDTVQSDSGKRIPVEKLEPLHQRAWTLQEAMLSTRILFFSSFQPYWVCKAGSRAGGVPSSDKWIAAVGLKFLLSPPGAQAASHRSIGNKPSKATDYLDYGWPTTAEHYSSRKLSVLDDKILAIHAVKEFYQEGNGPYVAGVWLDKLHIDLLWSAEEMHERSAEERARFGAGYDRGRITGLPSWSWLSFDGRIENFAHGELRLLPQELAEVYRVVNRICVVGMPMTDSFGRVMGKSQALRLRCPVKTVLAVPRKGPGWEGRHRHGFCYKTDVWDDAARKYREDVDDLPTHLKECVGAALFDDFVRLPEDKQFSEYTEKDGEFDASQDLDRPPLRLECGLIVCGERDEVDGGNSSNISFGILLADVGGSNGRQKRRIGCFKGVRSMAAYFDDAKEMEFDFL</sequence>
<dbReference type="OrthoDB" id="3789824at2759"/>
<dbReference type="PANTHER" id="PTHR33112">
    <property type="entry name" value="DOMAIN PROTEIN, PUTATIVE-RELATED"/>
    <property type="match status" value="1"/>
</dbReference>
<dbReference type="PANTHER" id="PTHR33112:SF16">
    <property type="entry name" value="HETEROKARYON INCOMPATIBILITY DOMAIN-CONTAINING PROTEIN"/>
    <property type="match status" value="1"/>
</dbReference>
<dbReference type="EMBL" id="GL876966">
    <property type="protein sequence ID" value="KLU81144.1"/>
    <property type="molecule type" value="Genomic_DNA"/>
</dbReference>
<organism evidence="3 4">
    <name type="scientific">Magnaporthiopsis poae (strain ATCC 64411 / 73-15)</name>
    <name type="common">Kentucky bluegrass fungus</name>
    <name type="synonym">Magnaporthe poae</name>
    <dbReference type="NCBI Taxonomy" id="644358"/>
    <lineage>
        <taxon>Eukaryota</taxon>
        <taxon>Fungi</taxon>
        <taxon>Dikarya</taxon>
        <taxon>Ascomycota</taxon>
        <taxon>Pezizomycotina</taxon>
        <taxon>Sordariomycetes</taxon>
        <taxon>Sordariomycetidae</taxon>
        <taxon>Magnaporthales</taxon>
        <taxon>Magnaporthaceae</taxon>
        <taxon>Magnaporthiopsis</taxon>
    </lineage>
</organism>